<protein>
    <submittedName>
        <fullName evidence="5">Uncharacterized protein</fullName>
    </submittedName>
</protein>
<keyword evidence="2" id="KW-0732">Signal</keyword>
<feature type="region of interest" description="Disordered" evidence="1">
    <location>
        <begin position="720"/>
        <end position="743"/>
    </location>
</feature>
<dbReference type="Proteomes" id="UP000481087">
    <property type="component" value="Unassembled WGS sequence"/>
</dbReference>
<dbReference type="RefSeq" id="WP_161405695.1">
    <property type="nucleotide sequence ID" value="NZ_WTUZ01000010.1"/>
</dbReference>
<feature type="domain" description="SLH" evidence="4">
    <location>
        <begin position="1485"/>
        <end position="1541"/>
    </location>
</feature>
<dbReference type="PANTHER" id="PTHR43308">
    <property type="entry name" value="OUTER MEMBRANE PROTEIN ALPHA-RELATED"/>
    <property type="match status" value="1"/>
</dbReference>
<feature type="region of interest" description="Disordered" evidence="1">
    <location>
        <begin position="1306"/>
        <end position="1367"/>
    </location>
</feature>
<dbReference type="Gene3D" id="2.60.120.260">
    <property type="entry name" value="Galactose-binding domain-like"/>
    <property type="match status" value="1"/>
</dbReference>
<dbReference type="CDD" id="cd14251">
    <property type="entry name" value="PL-6"/>
    <property type="match status" value="1"/>
</dbReference>
<dbReference type="InterPro" id="IPR051465">
    <property type="entry name" value="Cell_Envelope_Struct_Comp"/>
</dbReference>
<feature type="chain" id="PRO_5039311990" evidence="2">
    <location>
        <begin position="29"/>
        <end position="1541"/>
    </location>
</feature>
<dbReference type="InterPro" id="IPR058515">
    <property type="entry name" value="DUF8202"/>
</dbReference>
<feature type="compositionally biased region" description="Low complexity" evidence="1">
    <location>
        <begin position="1321"/>
        <end position="1334"/>
    </location>
</feature>
<dbReference type="InterPro" id="IPR000421">
    <property type="entry name" value="FA58C"/>
</dbReference>
<dbReference type="SUPFAM" id="SSF49785">
    <property type="entry name" value="Galactose-binding domain-like"/>
    <property type="match status" value="1"/>
</dbReference>
<dbReference type="InterPro" id="IPR008979">
    <property type="entry name" value="Galactose-bd-like_sf"/>
</dbReference>
<dbReference type="InterPro" id="IPR039513">
    <property type="entry name" value="PL-6"/>
</dbReference>
<evidence type="ECO:0000256" key="1">
    <source>
        <dbReference type="SAM" id="MobiDB-lite"/>
    </source>
</evidence>
<dbReference type="InterPro" id="IPR025883">
    <property type="entry name" value="Cadherin-like_domain"/>
</dbReference>
<evidence type="ECO:0000259" key="4">
    <source>
        <dbReference type="PROSITE" id="PS51272"/>
    </source>
</evidence>
<dbReference type="PROSITE" id="PS51272">
    <property type="entry name" value="SLH"/>
    <property type="match status" value="3"/>
</dbReference>
<dbReference type="Pfam" id="PF14592">
    <property type="entry name" value="Chondroitinas_B"/>
    <property type="match status" value="2"/>
</dbReference>
<evidence type="ECO:0000256" key="2">
    <source>
        <dbReference type="SAM" id="SignalP"/>
    </source>
</evidence>
<dbReference type="InterPro" id="IPR011050">
    <property type="entry name" value="Pectin_lyase_fold/virulence"/>
</dbReference>
<dbReference type="SUPFAM" id="SSF51126">
    <property type="entry name" value="Pectin lyase-like"/>
    <property type="match status" value="1"/>
</dbReference>
<name>A0A6L8UWF7_9BACL</name>
<dbReference type="Pfam" id="PF12733">
    <property type="entry name" value="Cadherin-like"/>
    <property type="match status" value="1"/>
</dbReference>
<feature type="signal peptide" evidence="2">
    <location>
        <begin position="1"/>
        <end position="28"/>
    </location>
</feature>
<dbReference type="Pfam" id="PF00754">
    <property type="entry name" value="F5_F8_type_C"/>
    <property type="match status" value="1"/>
</dbReference>
<keyword evidence="6" id="KW-1185">Reference proteome</keyword>
<feature type="domain" description="SLH" evidence="4">
    <location>
        <begin position="1426"/>
        <end position="1483"/>
    </location>
</feature>
<accession>A0A6L8UWF7</accession>
<feature type="domain" description="SLH" evidence="4">
    <location>
        <begin position="1362"/>
        <end position="1425"/>
    </location>
</feature>
<dbReference type="Gene3D" id="2.160.20.10">
    <property type="entry name" value="Single-stranded right-handed beta-helix, Pectin lyase-like"/>
    <property type="match status" value="1"/>
</dbReference>
<dbReference type="InterPro" id="IPR012334">
    <property type="entry name" value="Pectin_lyas_fold"/>
</dbReference>
<feature type="region of interest" description="Disordered" evidence="1">
    <location>
        <begin position="74"/>
        <end position="94"/>
    </location>
</feature>
<dbReference type="InterPro" id="IPR001119">
    <property type="entry name" value="SLH_dom"/>
</dbReference>
<feature type="compositionally biased region" description="Pro residues" evidence="1">
    <location>
        <begin position="1335"/>
        <end position="1354"/>
    </location>
</feature>
<comment type="caution">
    <text evidence="5">The sequence shown here is derived from an EMBL/GenBank/DDBJ whole genome shotgun (WGS) entry which is preliminary data.</text>
</comment>
<evidence type="ECO:0000313" key="6">
    <source>
        <dbReference type="Proteomes" id="UP000481087"/>
    </source>
</evidence>
<evidence type="ECO:0000259" key="3">
    <source>
        <dbReference type="PROSITE" id="PS50022"/>
    </source>
</evidence>
<dbReference type="Pfam" id="PF26628">
    <property type="entry name" value="DUF8202"/>
    <property type="match status" value="1"/>
</dbReference>
<dbReference type="InterPro" id="IPR006626">
    <property type="entry name" value="PbH1"/>
</dbReference>
<dbReference type="PROSITE" id="PS50022">
    <property type="entry name" value="FA58C_3"/>
    <property type="match status" value="1"/>
</dbReference>
<evidence type="ECO:0000313" key="5">
    <source>
        <dbReference type="EMBL" id="MZQ81410.1"/>
    </source>
</evidence>
<gene>
    <name evidence="5" type="ORF">GQF01_04620</name>
</gene>
<dbReference type="Pfam" id="PF00395">
    <property type="entry name" value="SLH"/>
    <property type="match status" value="3"/>
</dbReference>
<feature type="domain" description="F5/8 type C" evidence="3">
    <location>
        <begin position="564"/>
        <end position="719"/>
    </location>
</feature>
<reference evidence="5 6" key="1">
    <citation type="submission" date="2019-12" db="EMBL/GenBank/DDBJ databases">
        <title>Paenibacillus sp. nov. sp. isolated from soil.</title>
        <authorList>
            <person name="Kim J."/>
            <person name="Jeong S.E."/>
            <person name="Jung H.S."/>
            <person name="Jeon C.O."/>
        </authorList>
    </citation>
    <scope>NUCLEOTIDE SEQUENCE [LARGE SCALE GENOMIC DNA]</scope>
    <source>
        <strain evidence="5 6">5J-6</strain>
    </source>
</reference>
<sequence length="1541" mass="164515">MNKVFKVSLQRKISLMLAAALMFSGLPASLSTAEAMGEAAGTPGGVDGKLLKLWLKADPSSMTLTGNGEVTKWKDSSPQGNDFINDGTVGDKSPRTKPKYVASNPSLNFQPSVQFIRSGNGSLLLDKDGLFAQNEQVSQASAYVVAGGITLPTQTSQIFYENLQGTGKFGAYIPFFSSTSQILWDSGSVTSGNPRLTTGYQVPPLSYNSWGFHYESQPSVSNSVYQAITLDGQTIAKSSQTRLAMVGNGSSPMSLGSAVTGGSGYDGQIGEMIVFGESLSDIQQDQVQTYLALKFGTLLKGKDYVSAGSSHQIVWPTAANAAFGHNIAGIARDQQGALTEETSRSSEGPAASQVIISAKASLADKQYLLWGDNGSTSPSVPYGVGFKKSARTWKVQNTGSVGTVQVAFPEAMLPLGGLLLSSTSGDFSDAVSLPLTPVQLHGGVYYAADVALADGSYFTFAEKMPEIQLTSLDVWAGSQKLGMNPPFSSSKMSGYEVIVPQDVNPVRLEMQAGNGIATTVSLTNNDGMNQPVSDFGNVALAPGLNKINIRLSQGDATNTYAIQAYKLSAKGTNGQIPMNASTVTASSYQPNTTNIPANVVDGIWNNDVRWSASGQGEWLQFDLGQPEKITYLNIAFLNALDRQTHFEIIGSNQADFQNPTVLLPKRTSRVLKVSDESIQPYVLSNPASVRYLRLVGYGNTASGSSGNWNSITEVELYTGTAPDVDEPTTPSGPPQAGDKPVEPLPPVQVIKVNSSDDLQAALDQITKGTTIELQNGTYQQAGPFVIKDKKGTAALPIRIVAAEQGKAVIAGDSYMHIENSEYVEVEGLSFHSGGGSEHGEDTLRSRAVPEDRIASLTGLHPGVQLYDSSNITILRNTFALDETGQKFRFTKVESNVSKQIWCVIGVENSCRYGANYDPNGAVYTGETSQTPNSTLLTDSGSDRHFIRVEGTSSHNRIAYNDIGPKTGFGAVITYDGKDAVSQYDVIEYNHFHNIGPRVTNGLEAIRLGLSGLSLAPGHVTVQYNLFDGLNGEDEIVSVKSSDNTIRYNTVLNSYGGMVARHGHRNSFYGNFIIADGKKPGTSGFRIYGNDHKIYNNYMEGLTDDAVQLDGGTEDAGPDGGTNPVIRWGTGASDFAELRSLTPERQQELLRGHWRQYNVQVYNNTFVNLSNKASAVKIAQRTFQPTGTQIYNNLIFSNAGTIFNETKDITDAGRPTYVGNMTDGIAAVAANATVVSATYKGDLKLVRGSDGLIRISPLSPAVDAAKGSYIASDDMDGQKRIHTADVGADEYEPASEVAFRPLTAADVGPAAGRNLPPEEGTPDLSSPDDPTTPASTPAPLPNPVPEPTNPQPLNPATPSTTVPPQESFADVSKHWASDAISRAAAKGIVNGYSDGSFKPDEPMTRLQFAAMLVRALGLKAKPSKRTFTDQAEIPAWAEGELGAALEAGILQGYEDESLRPNVAMNRTEMVVMLIRAYSPKGDMSLPVTFSDSSQIPDWALTSVSQAVSLGLLNGRENQTFAPFVTATRAEAVTIVMRMLDRK</sequence>
<dbReference type="EMBL" id="WTUZ01000010">
    <property type="protein sequence ID" value="MZQ81410.1"/>
    <property type="molecule type" value="Genomic_DNA"/>
</dbReference>
<organism evidence="5 6">
    <name type="scientific">Paenibacillus silvestris</name>
    <dbReference type="NCBI Taxonomy" id="2606219"/>
    <lineage>
        <taxon>Bacteria</taxon>
        <taxon>Bacillati</taxon>
        <taxon>Bacillota</taxon>
        <taxon>Bacilli</taxon>
        <taxon>Bacillales</taxon>
        <taxon>Paenibacillaceae</taxon>
        <taxon>Paenibacillus</taxon>
    </lineage>
</organism>
<proteinExistence type="predicted"/>
<dbReference type="SMART" id="SM00710">
    <property type="entry name" value="PbH1"/>
    <property type="match status" value="4"/>
</dbReference>